<dbReference type="InterPro" id="IPR011009">
    <property type="entry name" value="Kinase-like_dom_sf"/>
</dbReference>
<dbReference type="Proteomes" id="UP000064967">
    <property type="component" value="Chromosome"/>
</dbReference>
<protein>
    <submittedName>
        <fullName evidence="7">Serine/threonine protein kinase PrkC, regulator of stationary phase</fullName>
    </submittedName>
</protein>
<dbReference type="OrthoDB" id="5497253at2"/>
<evidence type="ECO:0000256" key="4">
    <source>
        <dbReference type="ARBA" id="ARBA00022840"/>
    </source>
</evidence>
<dbReference type="CDD" id="cd14014">
    <property type="entry name" value="STKc_PknB_like"/>
    <property type="match status" value="1"/>
</dbReference>
<dbReference type="InterPro" id="IPR017441">
    <property type="entry name" value="Protein_kinase_ATP_BS"/>
</dbReference>
<keyword evidence="1" id="KW-0808">Transferase</keyword>
<evidence type="ECO:0000259" key="6">
    <source>
        <dbReference type="PROSITE" id="PS50011"/>
    </source>
</evidence>
<dbReference type="Gene3D" id="1.10.510.10">
    <property type="entry name" value="Transferase(Phosphotransferase) domain 1"/>
    <property type="match status" value="1"/>
</dbReference>
<dbReference type="Gene3D" id="3.30.200.20">
    <property type="entry name" value="Phosphorylase Kinase, domain 1"/>
    <property type="match status" value="1"/>
</dbReference>
<dbReference type="Pfam" id="PF00069">
    <property type="entry name" value="Pkinase"/>
    <property type="match status" value="1"/>
</dbReference>
<dbReference type="EMBL" id="CP012333">
    <property type="protein sequence ID" value="AKU94581.1"/>
    <property type="molecule type" value="Genomic_DNA"/>
</dbReference>
<evidence type="ECO:0000256" key="2">
    <source>
        <dbReference type="ARBA" id="ARBA00022741"/>
    </source>
</evidence>
<dbReference type="GO" id="GO:0004674">
    <property type="term" value="F:protein serine/threonine kinase activity"/>
    <property type="evidence" value="ECO:0007669"/>
    <property type="project" value="UniProtKB-KW"/>
</dbReference>
<keyword evidence="3 7" id="KW-0418">Kinase</keyword>
<dbReference type="PANTHER" id="PTHR43289:SF6">
    <property type="entry name" value="SERINE_THREONINE-PROTEIN KINASE NEKL-3"/>
    <property type="match status" value="1"/>
</dbReference>
<dbReference type="PATRIC" id="fig|1391654.3.peg.1259"/>
<name>A0A0K1PME6_9BACT</name>
<dbReference type="STRING" id="1391654.AKJ09_01245"/>
<proteinExistence type="predicted"/>
<keyword evidence="7" id="KW-0723">Serine/threonine-protein kinase</keyword>
<keyword evidence="8" id="KW-1185">Reference proteome</keyword>
<dbReference type="InterPro" id="IPR008271">
    <property type="entry name" value="Ser/Thr_kinase_AS"/>
</dbReference>
<sequence length="413" mass="44754">MATCVQCNFTIPEGSAVCPQCRSLQPSRAQGRTLGPGTHIDRGYGKIVVDARIGAGAMGSVYRAWMFWDPKGPRGREKPTPLALKQLKPQASIQPELRALFQNEAEALRLLAHPNVVRFYDLFTWIPTMAGVPPNPALGPASFTPSSGTVLSPILAMEYVDGDTLEDVIARNVARSRLAGAGTLPGLSFQRAWYYVQQLLGALAAAHAMGIVHRDVKPSNIMIRRDGIVKLTDFGIAHLVRPTHGLRAPSPQELAPGTGAYMSPEQVLGHPLDGRSDLYSAGIVLYEALSGRTPFLANEKSEFAIRMDQVETPPPRFCALVPQAPPVLDQLFARALAKDPAARFGSAIEMGDAFRTALGLPSTVEWRAQGEIAQVARGVQTQHGVPDAQRAHKLATLRQVVNQAYRTQPLRAR</sequence>
<dbReference type="AlphaFoldDB" id="A0A0K1PME6"/>
<dbReference type="SUPFAM" id="SSF56112">
    <property type="entry name" value="Protein kinase-like (PK-like)"/>
    <property type="match status" value="1"/>
</dbReference>
<dbReference type="PROSITE" id="PS00108">
    <property type="entry name" value="PROTEIN_KINASE_ST"/>
    <property type="match status" value="1"/>
</dbReference>
<keyword evidence="4 5" id="KW-0067">ATP-binding</keyword>
<feature type="domain" description="Protein kinase" evidence="6">
    <location>
        <begin position="47"/>
        <end position="355"/>
    </location>
</feature>
<dbReference type="PROSITE" id="PS50011">
    <property type="entry name" value="PROTEIN_KINASE_DOM"/>
    <property type="match status" value="1"/>
</dbReference>
<evidence type="ECO:0000256" key="5">
    <source>
        <dbReference type="PROSITE-ProRule" id="PRU10141"/>
    </source>
</evidence>
<accession>A0A0K1PME6</accession>
<dbReference type="InterPro" id="IPR000719">
    <property type="entry name" value="Prot_kinase_dom"/>
</dbReference>
<dbReference type="PROSITE" id="PS00107">
    <property type="entry name" value="PROTEIN_KINASE_ATP"/>
    <property type="match status" value="1"/>
</dbReference>
<feature type="binding site" evidence="5">
    <location>
        <position position="85"/>
    </location>
    <ligand>
        <name>ATP</name>
        <dbReference type="ChEBI" id="CHEBI:30616"/>
    </ligand>
</feature>
<gene>
    <name evidence="7" type="ORF">AKJ09_01245</name>
</gene>
<evidence type="ECO:0000313" key="7">
    <source>
        <dbReference type="EMBL" id="AKU94581.1"/>
    </source>
</evidence>
<evidence type="ECO:0000313" key="8">
    <source>
        <dbReference type="Proteomes" id="UP000064967"/>
    </source>
</evidence>
<dbReference type="PANTHER" id="PTHR43289">
    <property type="entry name" value="MITOGEN-ACTIVATED PROTEIN KINASE KINASE KINASE 20-RELATED"/>
    <property type="match status" value="1"/>
</dbReference>
<organism evidence="7 8">
    <name type="scientific">Labilithrix luteola</name>
    <dbReference type="NCBI Taxonomy" id="1391654"/>
    <lineage>
        <taxon>Bacteria</taxon>
        <taxon>Pseudomonadati</taxon>
        <taxon>Myxococcota</taxon>
        <taxon>Polyangia</taxon>
        <taxon>Polyangiales</taxon>
        <taxon>Labilitrichaceae</taxon>
        <taxon>Labilithrix</taxon>
    </lineage>
</organism>
<keyword evidence="2 5" id="KW-0547">Nucleotide-binding</keyword>
<evidence type="ECO:0000256" key="3">
    <source>
        <dbReference type="ARBA" id="ARBA00022777"/>
    </source>
</evidence>
<evidence type="ECO:0000256" key="1">
    <source>
        <dbReference type="ARBA" id="ARBA00022679"/>
    </source>
</evidence>
<dbReference type="KEGG" id="llu:AKJ09_01245"/>
<dbReference type="RefSeq" id="WP_146646152.1">
    <property type="nucleotide sequence ID" value="NZ_CP012333.1"/>
</dbReference>
<dbReference type="SMART" id="SM00220">
    <property type="entry name" value="S_TKc"/>
    <property type="match status" value="1"/>
</dbReference>
<reference evidence="7 8" key="1">
    <citation type="submission" date="2015-08" db="EMBL/GenBank/DDBJ databases">
        <authorList>
            <person name="Babu N.S."/>
            <person name="Beckwith C.J."/>
            <person name="Beseler K.G."/>
            <person name="Brison A."/>
            <person name="Carone J.V."/>
            <person name="Caskin T.P."/>
            <person name="Diamond M."/>
            <person name="Durham M.E."/>
            <person name="Foxe J.M."/>
            <person name="Go M."/>
            <person name="Henderson B.A."/>
            <person name="Jones I.B."/>
            <person name="McGettigan J.A."/>
            <person name="Micheletti S.J."/>
            <person name="Nasrallah M.E."/>
            <person name="Ortiz D."/>
            <person name="Piller C.R."/>
            <person name="Privatt S.R."/>
            <person name="Schneider S.L."/>
            <person name="Sharp S."/>
            <person name="Smith T.C."/>
            <person name="Stanton J.D."/>
            <person name="Ullery H.E."/>
            <person name="Wilson R.J."/>
            <person name="Serrano M.G."/>
            <person name="Buck G."/>
            <person name="Lee V."/>
            <person name="Wang Y."/>
            <person name="Carvalho R."/>
            <person name="Voegtly L."/>
            <person name="Shi R."/>
            <person name="Duckworth R."/>
            <person name="Johnson A."/>
            <person name="Loviza R."/>
            <person name="Walstead R."/>
            <person name="Shah Z."/>
            <person name="Kiflezghi M."/>
            <person name="Wade K."/>
            <person name="Ball S.L."/>
            <person name="Bradley K.W."/>
            <person name="Asai D.J."/>
            <person name="Bowman C.A."/>
            <person name="Russell D.A."/>
            <person name="Pope W.H."/>
            <person name="Jacobs-Sera D."/>
            <person name="Hendrix R.W."/>
            <person name="Hatfull G.F."/>
        </authorList>
    </citation>
    <scope>NUCLEOTIDE SEQUENCE [LARGE SCALE GENOMIC DNA]</scope>
    <source>
        <strain evidence="7 8">DSM 27648</strain>
    </source>
</reference>
<dbReference type="GO" id="GO:0005524">
    <property type="term" value="F:ATP binding"/>
    <property type="evidence" value="ECO:0007669"/>
    <property type="project" value="UniProtKB-UniRule"/>
</dbReference>